<dbReference type="GO" id="GO:0030246">
    <property type="term" value="F:carbohydrate binding"/>
    <property type="evidence" value="ECO:0007669"/>
    <property type="project" value="UniProtKB-KW"/>
</dbReference>
<dbReference type="EMBL" id="BJWL01000005">
    <property type="protein sequence ID" value="GFY87210.1"/>
    <property type="molecule type" value="Genomic_DNA"/>
</dbReference>
<evidence type="ECO:0000313" key="3">
    <source>
        <dbReference type="EMBL" id="GFY87210.1"/>
    </source>
</evidence>
<keyword evidence="1" id="KW-0430">Lectin</keyword>
<evidence type="ECO:0000259" key="2">
    <source>
        <dbReference type="Pfam" id="PF00139"/>
    </source>
</evidence>
<proteinExistence type="predicted"/>
<protein>
    <submittedName>
        <fullName evidence="3">Membrane-associated progesterone binding protein 3</fullName>
    </submittedName>
</protein>
<accession>A0A7J0ELF1</accession>
<dbReference type="Gene3D" id="2.60.120.200">
    <property type="match status" value="1"/>
</dbReference>
<organism evidence="3 4">
    <name type="scientific">Actinidia rufa</name>
    <dbReference type="NCBI Taxonomy" id="165716"/>
    <lineage>
        <taxon>Eukaryota</taxon>
        <taxon>Viridiplantae</taxon>
        <taxon>Streptophyta</taxon>
        <taxon>Embryophyta</taxon>
        <taxon>Tracheophyta</taxon>
        <taxon>Spermatophyta</taxon>
        <taxon>Magnoliopsida</taxon>
        <taxon>eudicotyledons</taxon>
        <taxon>Gunneridae</taxon>
        <taxon>Pentapetalae</taxon>
        <taxon>asterids</taxon>
        <taxon>Ericales</taxon>
        <taxon>Actinidiaceae</taxon>
        <taxon>Actinidia</taxon>
    </lineage>
</organism>
<dbReference type="SUPFAM" id="SSF49899">
    <property type="entry name" value="Concanavalin A-like lectins/glucanases"/>
    <property type="match status" value="1"/>
</dbReference>
<evidence type="ECO:0000256" key="1">
    <source>
        <dbReference type="ARBA" id="ARBA00022734"/>
    </source>
</evidence>
<evidence type="ECO:0000313" key="4">
    <source>
        <dbReference type="Proteomes" id="UP000585474"/>
    </source>
</evidence>
<feature type="domain" description="Legume lectin" evidence="2">
    <location>
        <begin position="34"/>
        <end position="88"/>
    </location>
</feature>
<dbReference type="Proteomes" id="UP000585474">
    <property type="component" value="Unassembled WGS sequence"/>
</dbReference>
<name>A0A7J0ELF1_9ERIC</name>
<keyword evidence="4" id="KW-1185">Reference proteome</keyword>
<dbReference type="InterPro" id="IPR013320">
    <property type="entry name" value="ConA-like_dom_sf"/>
</dbReference>
<comment type="caution">
    <text evidence="3">The sequence shown here is derived from an EMBL/GenBank/DDBJ whole genome shotgun (WGS) entry which is preliminary data.</text>
</comment>
<sequence length="97" mass="10858">MYRSVGLSVWSLILEPFFPKSPCFSKPPFSVLGGLQGLSPPPTKHNTRGHFFAVEFDVGRNLEFNDYPDNNHVVIELNNIESAKMATAVYCTPMRAI</sequence>
<dbReference type="Pfam" id="PF00139">
    <property type="entry name" value="Lectin_legB"/>
    <property type="match status" value="1"/>
</dbReference>
<gene>
    <name evidence="3" type="ORF">Acr_05g0008490</name>
</gene>
<dbReference type="AlphaFoldDB" id="A0A7J0ELF1"/>
<reference evidence="3 4" key="1">
    <citation type="submission" date="2019-07" db="EMBL/GenBank/DDBJ databases">
        <title>De Novo Assembly of kiwifruit Actinidia rufa.</title>
        <authorList>
            <person name="Sugita-Konishi S."/>
            <person name="Sato K."/>
            <person name="Mori E."/>
            <person name="Abe Y."/>
            <person name="Kisaki G."/>
            <person name="Hamano K."/>
            <person name="Suezawa K."/>
            <person name="Otani M."/>
            <person name="Fukuda T."/>
            <person name="Manabe T."/>
            <person name="Gomi K."/>
            <person name="Tabuchi M."/>
            <person name="Akimitsu K."/>
            <person name="Kataoka I."/>
        </authorList>
    </citation>
    <scope>NUCLEOTIDE SEQUENCE [LARGE SCALE GENOMIC DNA]</scope>
    <source>
        <strain evidence="4">cv. Fuchu</strain>
    </source>
</reference>
<dbReference type="InterPro" id="IPR001220">
    <property type="entry name" value="Legume_lectin_dom"/>
</dbReference>